<comment type="caution">
    <text evidence="1">The sequence shown here is derived from an EMBL/GenBank/DDBJ whole genome shotgun (WGS) entry which is preliminary data.</text>
</comment>
<dbReference type="EMBL" id="AGAZ01000009">
    <property type="protein sequence ID" value="EGZ51105.1"/>
    <property type="molecule type" value="Genomic_DNA"/>
</dbReference>
<protein>
    <submittedName>
        <fullName evidence="1">Uncharacterized protein</fullName>
    </submittedName>
</protein>
<accession>G4CMF9</accession>
<sequence>MGFDLYGKNACLKKFSDRHLVWRRVFSNRSVSGLYNFSFYLRYK</sequence>
<proteinExistence type="predicted"/>
<evidence type="ECO:0000313" key="1">
    <source>
        <dbReference type="EMBL" id="EGZ51105.1"/>
    </source>
</evidence>
<evidence type="ECO:0000313" key="2">
    <source>
        <dbReference type="Proteomes" id="UP000005336"/>
    </source>
</evidence>
<name>G4CMF9_9NEIS</name>
<dbReference type="PATRIC" id="fig|1030841.3.peg.272"/>
<keyword evidence="2" id="KW-1185">Reference proteome</keyword>
<gene>
    <name evidence="1" type="ORF">HMPREF9370_0268</name>
</gene>
<dbReference type="AlphaFoldDB" id="G4CMF9"/>
<dbReference type="STRING" id="1030841.HMPREF9370_0268"/>
<dbReference type="Proteomes" id="UP000005336">
    <property type="component" value="Unassembled WGS sequence"/>
</dbReference>
<dbReference type="HOGENOM" id="CLU_3219132_0_0_4"/>
<organism evidence="1 2">
    <name type="scientific">Neisseria wadsworthii 9715</name>
    <dbReference type="NCBI Taxonomy" id="1030841"/>
    <lineage>
        <taxon>Bacteria</taxon>
        <taxon>Pseudomonadati</taxon>
        <taxon>Pseudomonadota</taxon>
        <taxon>Betaproteobacteria</taxon>
        <taxon>Neisseriales</taxon>
        <taxon>Neisseriaceae</taxon>
        <taxon>Neisseria</taxon>
    </lineage>
</organism>
<reference evidence="1 2" key="1">
    <citation type="submission" date="2011-06" db="EMBL/GenBank/DDBJ databases">
        <authorList>
            <person name="Muzny D."/>
            <person name="Qin X."/>
            <person name="Deng J."/>
            <person name="Jiang H."/>
            <person name="Liu Y."/>
            <person name="Qu J."/>
            <person name="Song X.-Z."/>
            <person name="Zhang L."/>
            <person name="Thornton R."/>
            <person name="Coyle M."/>
            <person name="Francisco L."/>
            <person name="Jackson L."/>
            <person name="Javaid M."/>
            <person name="Korchina V."/>
            <person name="Kovar C."/>
            <person name="Mata R."/>
            <person name="Mathew T."/>
            <person name="Ngo R."/>
            <person name="Nguyen L."/>
            <person name="Nguyen N."/>
            <person name="Okwuonu G."/>
            <person name="Ongeri F."/>
            <person name="Pham C."/>
            <person name="Simmons D."/>
            <person name="Wilczek-Boney K."/>
            <person name="Hale W."/>
            <person name="Jakkamsetti A."/>
            <person name="Pham P."/>
            <person name="Ruth R."/>
            <person name="San Lucas F."/>
            <person name="Warren J."/>
            <person name="Zhang J."/>
            <person name="Zhao Z."/>
            <person name="Zhou C."/>
            <person name="Zhu D."/>
            <person name="Lee S."/>
            <person name="Bess C."/>
            <person name="Blankenburg K."/>
            <person name="Forbes L."/>
            <person name="Fu Q."/>
            <person name="Gubbala S."/>
            <person name="Hirani K."/>
            <person name="Jayaseelan J.C."/>
            <person name="Lara F."/>
            <person name="Munidasa M."/>
            <person name="Palculict T."/>
            <person name="Patil S."/>
            <person name="Pu L.-L."/>
            <person name="Saada N."/>
            <person name="Tang L."/>
            <person name="Weissenberger G."/>
            <person name="Zhu Y."/>
            <person name="Hemphill L."/>
            <person name="Shang Y."/>
            <person name="Youmans B."/>
            <person name="Ayvaz T."/>
            <person name="Ross M."/>
            <person name="Santibanez J."/>
            <person name="Aqrawi P."/>
            <person name="Gross S."/>
            <person name="Joshi V."/>
            <person name="Fowler G."/>
            <person name="Nazareth L."/>
            <person name="Reid J."/>
            <person name="Worley K."/>
            <person name="Petrosino J."/>
            <person name="Highlander S."/>
            <person name="Gibbs R."/>
        </authorList>
    </citation>
    <scope>NUCLEOTIDE SEQUENCE [LARGE SCALE GENOMIC DNA]</scope>
    <source>
        <strain evidence="1 2">9715</strain>
    </source>
</reference>